<evidence type="ECO:0000313" key="1">
    <source>
        <dbReference type="EMBL" id="KKL60969.1"/>
    </source>
</evidence>
<dbReference type="AlphaFoldDB" id="A0A0F9DH79"/>
<dbReference type="EMBL" id="LAZR01028967">
    <property type="protein sequence ID" value="KKL60969.1"/>
    <property type="molecule type" value="Genomic_DNA"/>
</dbReference>
<name>A0A0F9DH79_9ZZZZ</name>
<comment type="caution">
    <text evidence="1">The sequence shown here is derived from an EMBL/GenBank/DDBJ whole genome shotgun (WGS) entry which is preliminary data.</text>
</comment>
<accession>A0A0F9DH79</accession>
<reference evidence="1" key="1">
    <citation type="journal article" date="2015" name="Nature">
        <title>Complex archaea that bridge the gap between prokaryotes and eukaryotes.</title>
        <authorList>
            <person name="Spang A."/>
            <person name="Saw J.H."/>
            <person name="Jorgensen S.L."/>
            <person name="Zaremba-Niedzwiedzka K."/>
            <person name="Martijn J."/>
            <person name="Lind A.E."/>
            <person name="van Eijk R."/>
            <person name="Schleper C."/>
            <person name="Guy L."/>
            <person name="Ettema T.J."/>
        </authorList>
    </citation>
    <scope>NUCLEOTIDE SEQUENCE</scope>
</reference>
<protein>
    <submittedName>
        <fullName evidence="1">Uncharacterized protein</fullName>
    </submittedName>
</protein>
<gene>
    <name evidence="1" type="ORF">LCGC14_2199970</name>
</gene>
<sequence length="27" mass="3048">MAKTTLDKLKSEALTQQVSEVKEERIA</sequence>
<organism evidence="1">
    <name type="scientific">marine sediment metagenome</name>
    <dbReference type="NCBI Taxonomy" id="412755"/>
    <lineage>
        <taxon>unclassified sequences</taxon>
        <taxon>metagenomes</taxon>
        <taxon>ecological metagenomes</taxon>
    </lineage>
</organism>
<proteinExistence type="predicted"/>
<feature type="non-terminal residue" evidence="1">
    <location>
        <position position="27"/>
    </location>
</feature>